<comment type="caution">
    <text evidence="1">The sequence shown here is derived from an EMBL/GenBank/DDBJ whole genome shotgun (WGS) entry which is preliminary data.</text>
</comment>
<accession>A0A9W8QRF9</accession>
<name>A0A9W8QRF9_9HYPO</name>
<dbReference type="EMBL" id="JAOQAV010000188">
    <property type="protein sequence ID" value="KAJ4176433.1"/>
    <property type="molecule type" value="Genomic_DNA"/>
</dbReference>
<keyword evidence="2" id="KW-1185">Reference proteome</keyword>
<sequence>MDRLAAYIAAANLAPREAEIRALVAQGAQDVRAIMTSPYPADELRRDAACQTHPDIRNRQATGIMWYLTALAVEHNQGFVRGAFVCRDTSWDAPGCTGGVDLRATDTLPPLAHGLRHVLFIAIVHDKRRGNCLLLKPEPYDVAGVLNFARRRRFGGNDGVGMRKERIPDRLVQDFGEAVVHLPDGASAIAEVGRRGEGDGIGCMHDYLVTKLADANISESSRAPLTTLMRQLESEYDFAAFRFGNEVFLDLATDLASPLPLAPEVLGPSRHLWWLHHDIIEERVEQEMPLEGPAAAPTPFRR</sequence>
<evidence type="ECO:0000313" key="1">
    <source>
        <dbReference type="EMBL" id="KAJ4176433.1"/>
    </source>
</evidence>
<evidence type="ECO:0000313" key="2">
    <source>
        <dbReference type="Proteomes" id="UP001152087"/>
    </source>
</evidence>
<gene>
    <name evidence="1" type="ORF">NW755_014423</name>
</gene>
<dbReference type="AlphaFoldDB" id="A0A9W8QRF9"/>
<dbReference type="Proteomes" id="UP001152087">
    <property type="component" value="Unassembled WGS sequence"/>
</dbReference>
<proteinExistence type="predicted"/>
<protein>
    <submittedName>
        <fullName evidence="1">Uncharacterized protein</fullName>
    </submittedName>
</protein>
<organism evidence="1 2">
    <name type="scientific">Fusarium falciforme</name>
    <dbReference type="NCBI Taxonomy" id="195108"/>
    <lineage>
        <taxon>Eukaryota</taxon>
        <taxon>Fungi</taxon>
        <taxon>Dikarya</taxon>
        <taxon>Ascomycota</taxon>
        <taxon>Pezizomycotina</taxon>
        <taxon>Sordariomycetes</taxon>
        <taxon>Hypocreomycetidae</taxon>
        <taxon>Hypocreales</taxon>
        <taxon>Nectriaceae</taxon>
        <taxon>Fusarium</taxon>
        <taxon>Fusarium solani species complex</taxon>
    </lineage>
</organism>
<reference evidence="1" key="1">
    <citation type="submission" date="2022-09" db="EMBL/GenBank/DDBJ databases">
        <title>Fusarium specimens isolated from Avocado Roots.</title>
        <authorList>
            <person name="Stajich J."/>
            <person name="Roper C."/>
            <person name="Heimlech-Rivalta G."/>
        </authorList>
    </citation>
    <scope>NUCLEOTIDE SEQUENCE</scope>
    <source>
        <strain evidence="1">A02</strain>
    </source>
</reference>